<reference evidence="1 2" key="1">
    <citation type="submission" date="2021-08" db="EMBL/GenBank/DDBJ databases">
        <title>Devosia salina sp. nov., isolated from the South China Sea sediment.</title>
        <authorList>
            <person name="Zhou Z."/>
        </authorList>
    </citation>
    <scope>NUCLEOTIDE SEQUENCE [LARGE SCALE GENOMIC DNA]</scope>
    <source>
        <strain evidence="1 2">SCS-3</strain>
    </source>
</reference>
<evidence type="ECO:0000313" key="2">
    <source>
        <dbReference type="Proteomes" id="UP000825799"/>
    </source>
</evidence>
<dbReference type="InterPro" id="IPR010982">
    <property type="entry name" value="Lambda_DNA-bd_dom_sf"/>
</dbReference>
<dbReference type="EMBL" id="CP080590">
    <property type="protein sequence ID" value="QYO75673.1"/>
    <property type="molecule type" value="Genomic_DNA"/>
</dbReference>
<name>A0ABX8WA57_9HYPH</name>
<evidence type="ECO:0000313" key="1">
    <source>
        <dbReference type="EMBL" id="QYO75673.1"/>
    </source>
</evidence>
<sequence length="77" mass="8859">MTFTGDDMKRIRHELELSTLELARVIGYVGADSTVAVTIRRYESGQRPIPPWLARLMLMFERHGVPDDFRPTPVDET</sequence>
<keyword evidence="2" id="KW-1185">Reference proteome</keyword>
<dbReference type="CDD" id="cd00093">
    <property type="entry name" value="HTH_XRE"/>
    <property type="match status" value="1"/>
</dbReference>
<organism evidence="1 2">
    <name type="scientific">Devosia salina</name>
    <dbReference type="NCBI Taxonomy" id="2860336"/>
    <lineage>
        <taxon>Bacteria</taxon>
        <taxon>Pseudomonadati</taxon>
        <taxon>Pseudomonadota</taxon>
        <taxon>Alphaproteobacteria</taxon>
        <taxon>Hyphomicrobiales</taxon>
        <taxon>Devosiaceae</taxon>
        <taxon>Devosia</taxon>
    </lineage>
</organism>
<dbReference type="InterPro" id="IPR001387">
    <property type="entry name" value="Cro/C1-type_HTH"/>
</dbReference>
<dbReference type="RefSeq" id="WP_220304168.1">
    <property type="nucleotide sequence ID" value="NZ_CP080590.1"/>
</dbReference>
<proteinExistence type="predicted"/>
<dbReference type="Proteomes" id="UP000825799">
    <property type="component" value="Chromosome"/>
</dbReference>
<dbReference type="Gene3D" id="1.10.260.40">
    <property type="entry name" value="lambda repressor-like DNA-binding domains"/>
    <property type="match status" value="1"/>
</dbReference>
<accession>A0ABX8WA57</accession>
<protein>
    <submittedName>
        <fullName evidence="1">Helix-turn-helix domain-containing protein</fullName>
    </submittedName>
</protein>
<gene>
    <name evidence="1" type="ORF">K1X15_13650</name>
</gene>